<feature type="domain" description="Anticodon-binding" evidence="1">
    <location>
        <begin position="2"/>
        <end position="40"/>
    </location>
</feature>
<organism evidence="2">
    <name type="scientific">marine sediment metagenome</name>
    <dbReference type="NCBI Taxonomy" id="412755"/>
    <lineage>
        <taxon>unclassified sequences</taxon>
        <taxon>metagenomes</taxon>
        <taxon>ecological metagenomes</taxon>
    </lineage>
</organism>
<sequence length="41" mass="4393">VPKHIVIGGRGLKEGVVEIKDRATKETLKVAPADVLKTLRG</sequence>
<comment type="caution">
    <text evidence="2">The sequence shown here is derived from an EMBL/GenBank/DDBJ whole genome shotgun (WGS) entry which is preliminary data.</text>
</comment>
<name>A0A0F9H134_9ZZZZ</name>
<dbReference type="Pfam" id="PF03129">
    <property type="entry name" value="HGTP_anticodon"/>
    <property type="match status" value="1"/>
</dbReference>
<evidence type="ECO:0000313" key="2">
    <source>
        <dbReference type="EMBL" id="KKM04755.1"/>
    </source>
</evidence>
<dbReference type="InterPro" id="IPR004154">
    <property type="entry name" value="Anticodon-bd"/>
</dbReference>
<protein>
    <recommendedName>
        <fullName evidence="1">Anticodon-binding domain-containing protein</fullName>
    </recommendedName>
</protein>
<dbReference type="AlphaFoldDB" id="A0A0F9H134"/>
<accession>A0A0F9H134</accession>
<dbReference type="SUPFAM" id="SSF52954">
    <property type="entry name" value="Class II aaRS ABD-related"/>
    <property type="match status" value="1"/>
</dbReference>
<dbReference type="InterPro" id="IPR036621">
    <property type="entry name" value="Anticodon-bd_dom_sf"/>
</dbReference>
<reference evidence="2" key="1">
    <citation type="journal article" date="2015" name="Nature">
        <title>Complex archaea that bridge the gap between prokaryotes and eukaryotes.</title>
        <authorList>
            <person name="Spang A."/>
            <person name="Saw J.H."/>
            <person name="Jorgensen S.L."/>
            <person name="Zaremba-Niedzwiedzka K."/>
            <person name="Martijn J."/>
            <person name="Lind A.E."/>
            <person name="van Eijk R."/>
            <person name="Schleper C."/>
            <person name="Guy L."/>
            <person name="Ettema T.J."/>
        </authorList>
    </citation>
    <scope>NUCLEOTIDE SEQUENCE</scope>
</reference>
<evidence type="ECO:0000259" key="1">
    <source>
        <dbReference type="Pfam" id="PF03129"/>
    </source>
</evidence>
<proteinExistence type="predicted"/>
<dbReference type="Gene3D" id="3.40.50.800">
    <property type="entry name" value="Anticodon-binding domain"/>
    <property type="match status" value="1"/>
</dbReference>
<feature type="non-terminal residue" evidence="2">
    <location>
        <position position="1"/>
    </location>
</feature>
<gene>
    <name evidence="2" type="ORF">LCGC14_1761020</name>
</gene>
<dbReference type="EMBL" id="LAZR01016385">
    <property type="protein sequence ID" value="KKM04755.1"/>
    <property type="molecule type" value="Genomic_DNA"/>
</dbReference>